<name>A0A0V1BDW2_TRISP</name>
<comment type="caution">
    <text evidence="1">The sequence shown here is derived from an EMBL/GenBank/DDBJ whole genome shotgun (WGS) entry which is preliminary data.</text>
</comment>
<gene>
    <name evidence="1" type="ORF">T01_4334</name>
</gene>
<dbReference type="InParanoid" id="A0A0V1BDW2"/>
<dbReference type="Proteomes" id="UP000054776">
    <property type="component" value="Unassembled WGS sequence"/>
</dbReference>
<protein>
    <submittedName>
        <fullName evidence="1">Uncharacterized protein</fullName>
    </submittedName>
</protein>
<sequence>MTSGSLWSVAVGTIDTDDGRRRVNVLVTQSILALVLKFQNLAEMHKSKEKKVTHHPYDY</sequence>
<reference evidence="1 2" key="1">
    <citation type="submission" date="2015-01" db="EMBL/GenBank/DDBJ databases">
        <title>Evolution of Trichinella species and genotypes.</title>
        <authorList>
            <person name="Korhonen P.K."/>
            <person name="Edoardo P."/>
            <person name="Giuseppe L.R."/>
            <person name="Gasser R.B."/>
        </authorList>
    </citation>
    <scope>NUCLEOTIDE SEQUENCE [LARGE SCALE GENOMIC DNA]</scope>
    <source>
        <strain evidence="1">ISS3</strain>
    </source>
</reference>
<keyword evidence="2" id="KW-1185">Reference proteome</keyword>
<dbReference type="EMBL" id="JYDH01000057">
    <property type="protein sequence ID" value="KRY35175.1"/>
    <property type="molecule type" value="Genomic_DNA"/>
</dbReference>
<evidence type="ECO:0000313" key="1">
    <source>
        <dbReference type="EMBL" id="KRY35175.1"/>
    </source>
</evidence>
<proteinExistence type="predicted"/>
<organism evidence="1 2">
    <name type="scientific">Trichinella spiralis</name>
    <name type="common">Trichina worm</name>
    <dbReference type="NCBI Taxonomy" id="6334"/>
    <lineage>
        <taxon>Eukaryota</taxon>
        <taxon>Metazoa</taxon>
        <taxon>Ecdysozoa</taxon>
        <taxon>Nematoda</taxon>
        <taxon>Enoplea</taxon>
        <taxon>Dorylaimia</taxon>
        <taxon>Trichinellida</taxon>
        <taxon>Trichinellidae</taxon>
        <taxon>Trichinella</taxon>
    </lineage>
</organism>
<accession>A0A0V1BDW2</accession>
<dbReference type="AlphaFoldDB" id="A0A0V1BDW2"/>
<evidence type="ECO:0000313" key="2">
    <source>
        <dbReference type="Proteomes" id="UP000054776"/>
    </source>
</evidence>